<proteinExistence type="predicted"/>
<accession>A0A9P0VZV2</accession>
<dbReference type="AlphaFoldDB" id="A0A9P0VZV2"/>
<dbReference type="EMBL" id="CAKXYY010000015">
    <property type="protein sequence ID" value="CAH2354314.1"/>
    <property type="molecule type" value="Genomic_DNA"/>
</dbReference>
<evidence type="ECO:0000313" key="2">
    <source>
        <dbReference type="Proteomes" id="UP000837801"/>
    </source>
</evidence>
<sequence length="107" mass="11706">MFRQSARLLSSKRLFSVTPQRSNLISELYVSQIKAFKPVAFTAKDAEESTKAFQLPSKPSVPESEISADALAQYEASNVETETVGSSGSAAAEEDWFVFEEAEEAAH</sequence>
<organism evidence="1 2">
    <name type="scientific">[Candida] railenensis</name>
    <dbReference type="NCBI Taxonomy" id="45579"/>
    <lineage>
        <taxon>Eukaryota</taxon>
        <taxon>Fungi</taxon>
        <taxon>Dikarya</taxon>
        <taxon>Ascomycota</taxon>
        <taxon>Saccharomycotina</taxon>
        <taxon>Pichiomycetes</taxon>
        <taxon>Debaryomycetaceae</taxon>
        <taxon>Kurtzmaniella</taxon>
    </lineage>
</organism>
<dbReference type="InterPro" id="IPR019711">
    <property type="entry name" value="ATP_synth_F0_suH"/>
</dbReference>
<name>A0A9P0VZV2_9ASCO</name>
<protein>
    <submittedName>
        <fullName evidence="1">ATP synthase subunit H, mitochondrial</fullName>
    </submittedName>
</protein>
<dbReference type="Pfam" id="PF10775">
    <property type="entry name" value="ATP_sub_h"/>
    <property type="match status" value="1"/>
</dbReference>
<reference evidence="1" key="1">
    <citation type="submission" date="2022-03" db="EMBL/GenBank/DDBJ databases">
        <authorList>
            <person name="Legras J.-L."/>
            <person name="Devillers H."/>
            <person name="Grondin C."/>
        </authorList>
    </citation>
    <scope>NUCLEOTIDE SEQUENCE</scope>
    <source>
        <strain evidence="1">CLIB 1423</strain>
    </source>
</reference>
<dbReference type="OrthoDB" id="274752at2759"/>
<evidence type="ECO:0000313" key="1">
    <source>
        <dbReference type="EMBL" id="CAH2354314.1"/>
    </source>
</evidence>
<dbReference type="PANTHER" id="PTHR28207:SF1">
    <property type="entry name" value="ATP SYNTHASE SUBUNIT H, MITOCHONDRIAL"/>
    <property type="match status" value="1"/>
</dbReference>
<comment type="caution">
    <text evidence="1">The sequence shown here is derived from an EMBL/GenBank/DDBJ whole genome shotgun (WGS) entry which is preliminary data.</text>
</comment>
<dbReference type="Proteomes" id="UP000837801">
    <property type="component" value="Unassembled WGS sequence"/>
</dbReference>
<dbReference type="GO" id="GO:0046933">
    <property type="term" value="F:proton-transporting ATP synthase activity, rotational mechanism"/>
    <property type="evidence" value="ECO:0007669"/>
    <property type="project" value="TreeGrafter"/>
</dbReference>
<gene>
    <name evidence="1" type="ORF">CLIB1423_15S03356</name>
</gene>
<dbReference type="PANTHER" id="PTHR28207">
    <property type="entry name" value="ATP SYNTHASE SUBUNIT H, MITOCHONDRIAL"/>
    <property type="match status" value="1"/>
</dbReference>
<keyword evidence="2" id="KW-1185">Reference proteome</keyword>